<sequence>MATISMASAASEGEPPAPVGAPRPPLQPPSRLRLVPREGLRTRILDTRLWFGSTR</sequence>
<evidence type="ECO:0000256" key="1">
    <source>
        <dbReference type="SAM" id="MobiDB-lite"/>
    </source>
</evidence>
<dbReference type="EMBL" id="BJWL01000026">
    <property type="protein sequence ID" value="GFZ17641.1"/>
    <property type="molecule type" value="Genomic_DNA"/>
</dbReference>
<gene>
    <name evidence="2" type="ORF">Acr_26g0009110</name>
</gene>
<evidence type="ECO:0000313" key="2">
    <source>
        <dbReference type="EMBL" id="GFZ17641.1"/>
    </source>
</evidence>
<protein>
    <submittedName>
        <fullName evidence="2">Photosystem I subunit E-2</fullName>
    </submittedName>
</protein>
<dbReference type="Proteomes" id="UP000585474">
    <property type="component" value="Unassembled WGS sequence"/>
</dbReference>
<evidence type="ECO:0000313" key="3">
    <source>
        <dbReference type="Proteomes" id="UP000585474"/>
    </source>
</evidence>
<feature type="compositionally biased region" description="Pro residues" evidence="1">
    <location>
        <begin position="15"/>
        <end position="28"/>
    </location>
</feature>
<organism evidence="2 3">
    <name type="scientific">Actinidia rufa</name>
    <dbReference type="NCBI Taxonomy" id="165716"/>
    <lineage>
        <taxon>Eukaryota</taxon>
        <taxon>Viridiplantae</taxon>
        <taxon>Streptophyta</taxon>
        <taxon>Embryophyta</taxon>
        <taxon>Tracheophyta</taxon>
        <taxon>Spermatophyta</taxon>
        <taxon>Magnoliopsida</taxon>
        <taxon>eudicotyledons</taxon>
        <taxon>Gunneridae</taxon>
        <taxon>Pentapetalae</taxon>
        <taxon>asterids</taxon>
        <taxon>Ericales</taxon>
        <taxon>Actinidiaceae</taxon>
        <taxon>Actinidia</taxon>
    </lineage>
</organism>
<comment type="caution">
    <text evidence="2">The sequence shown here is derived from an EMBL/GenBank/DDBJ whole genome shotgun (WGS) entry which is preliminary data.</text>
</comment>
<feature type="region of interest" description="Disordered" evidence="1">
    <location>
        <begin position="1"/>
        <end position="35"/>
    </location>
</feature>
<reference evidence="2 3" key="1">
    <citation type="submission" date="2019-07" db="EMBL/GenBank/DDBJ databases">
        <title>De Novo Assembly of kiwifruit Actinidia rufa.</title>
        <authorList>
            <person name="Sugita-Konishi S."/>
            <person name="Sato K."/>
            <person name="Mori E."/>
            <person name="Abe Y."/>
            <person name="Kisaki G."/>
            <person name="Hamano K."/>
            <person name="Suezawa K."/>
            <person name="Otani M."/>
            <person name="Fukuda T."/>
            <person name="Manabe T."/>
            <person name="Gomi K."/>
            <person name="Tabuchi M."/>
            <person name="Akimitsu K."/>
            <person name="Kataoka I."/>
        </authorList>
    </citation>
    <scope>NUCLEOTIDE SEQUENCE [LARGE SCALE GENOMIC DNA]</scope>
    <source>
        <strain evidence="3">cv. Fuchu</strain>
    </source>
</reference>
<proteinExistence type="predicted"/>
<dbReference type="AlphaFoldDB" id="A0A7J0H3R7"/>
<name>A0A7J0H3R7_9ERIC</name>
<accession>A0A7J0H3R7</accession>
<keyword evidence="3" id="KW-1185">Reference proteome</keyword>